<feature type="transmembrane region" description="Helical" evidence="1">
    <location>
        <begin position="157"/>
        <end position="178"/>
    </location>
</feature>
<feature type="transmembrane region" description="Helical" evidence="1">
    <location>
        <begin position="114"/>
        <end position="136"/>
    </location>
</feature>
<feature type="domain" description="DUF6533" evidence="2">
    <location>
        <begin position="22"/>
        <end position="66"/>
    </location>
</feature>
<evidence type="ECO:0000256" key="1">
    <source>
        <dbReference type="SAM" id="Phobius"/>
    </source>
</evidence>
<name>A0A371CXG2_9APHY</name>
<proteinExistence type="predicted"/>
<evidence type="ECO:0000313" key="4">
    <source>
        <dbReference type="Proteomes" id="UP000256964"/>
    </source>
</evidence>
<evidence type="ECO:0000259" key="2">
    <source>
        <dbReference type="Pfam" id="PF20151"/>
    </source>
</evidence>
<accession>A0A371CXG2</accession>
<keyword evidence="4" id="KW-1185">Reference proteome</keyword>
<organism evidence="3 4">
    <name type="scientific">Lentinus brumalis</name>
    <dbReference type="NCBI Taxonomy" id="2498619"/>
    <lineage>
        <taxon>Eukaryota</taxon>
        <taxon>Fungi</taxon>
        <taxon>Dikarya</taxon>
        <taxon>Basidiomycota</taxon>
        <taxon>Agaricomycotina</taxon>
        <taxon>Agaricomycetes</taxon>
        <taxon>Polyporales</taxon>
        <taxon>Polyporaceae</taxon>
        <taxon>Lentinus</taxon>
    </lineage>
</organism>
<reference evidence="3 4" key="1">
    <citation type="journal article" date="2018" name="Biotechnol. Biofuels">
        <title>Integrative visual omics of the white-rot fungus Polyporus brumalis exposes the biotechnological potential of its oxidative enzymes for delignifying raw plant biomass.</title>
        <authorList>
            <person name="Miyauchi S."/>
            <person name="Rancon A."/>
            <person name="Drula E."/>
            <person name="Hage H."/>
            <person name="Chaduli D."/>
            <person name="Favel A."/>
            <person name="Grisel S."/>
            <person name="Henrissat B."/>
            <person name="Herpoel-Gimbert I."/>
            <person name="Ruiz-Duenas F.J."/>
            <person name="Chevret D."/>
            <person name="Hainaut M."/>
            <person name="Lin J."/>
            <person name="Wang M."/>
            <person name="Pangilinan J."/>
            <person name="Lipzen A."/>
            <person name="Lesage-Meessen L."/>
            <person name="Navarro D."/>
            <person name="Riley R."/>
            <person name="Grigoriev I.V."/>
            <person name="Zhou S."/>
            <person name="Raouche S."/>
            <person name="Rosso M.N."/>
        </authorList>
    </citation>
    <scope>NUCLEOTIDE SEQUENCE [LARGE SCALE GENOMIC DNA]</scope>
    <source>
        <strain evidence="3 4">BRFM 1820</strain>
    </source>
</reference>
<gene>
    <name evidence="3" type="ORF">OH76DRAFT_1486712</name>
</gene>
<protein>
    <recommendedName>
        <fullName evidence="2">DUF6533 domain-containing protein</fullName>
    </recommendedName>
</protein>
<sequence>MGAALAADLQSVAEASYPNRVVQTVAFAMLYYDFLLTFPFEVERYWAGGRSWASCCFFVNRYMAVLGHLPVVYEFFGTMPEEWAILSVRSSSSPSPNVSLWVGCDLGISQKQGYYLAAAWSSILAFDIAVFVLTLWQALHVGRTWSHSLFRIILRDGTIYFGVLAICYSSDILTYVFVQPKHKGILTTLTNVLSTTLVTRMMLNIRNPELLERPQRWPSEHFDI</sequence>
<evidence type="ECO:0000313" key="3">
    <source>
        <dbReference type="EMBL" id="RDX44984.1"/>
    </source>
</evidence>
<dbReference type="Proteomes" id="UP000256964">
    <property type="component" value="Unassembled WGS sequence"/>
</dbReference>
<dbReference type="Pfam" id="PF20151">
    <property type="entry name" value="DUF6533"/>
    <property type="match status" value="1"/>
</dbReference>
<keyword evidence="1" id="KW-0472">Membrane</keyword>
<keyword evidence="1" id="KW-0812">Transmembrane</keyword>
<dbReference type="EMBL" id="KZ857443">
    <property type="protein sequence ID" value="RDX44984.1"/>
    <property type="molecule type" value="Genomic_DNA"/>
</dbReference>
<dbReference type="AlphaFoldDB" id="A0A371CXG2"/>
<keyword evidence="1" id="KW-1133">Transmembrane helix</keyword>
<dbReference type="OrthoDB" id="3261349at2759"/>
<dbReference type="InterPro" id="IPR045340">
    <property type="entry name" value="DUF6533"/>
</dbReference>